<evidence type="ECO:0000313" key="4">
    <source>
        <dbReference type="Proteomes" id="UP000187209"/>
    </source>
</evidence>
<proteinExistence type="predicted"/>
<keyword evidence="1" id="KW-0677">Repeat</keyword>
<dbReference type="Proteomes" id="UP000187209">
    <property type="component" value="Unassembled WGS sequence"/>
</dbReference>
<keyword evidence="2" id="KW-0040">ANK repeat</keyword>
<comment type="caution">
    <text evidence="3">The sequence shown here is derived from an EMBL/GenBank/DDBJ whole genome shotgun (WGS) entry which is preliminary data.</text>
</comment>
<evidence type="ECO:0000256" key="1">
    <source>
        <dbReference type="ARBA" id="ARBA00022737"/>
    </source>
</evidence>
<dbReference type="Gene3D" id="1.25.40.20">
    <property type="entry name" value="Ankyrin repeat-containing domain"/>
    <property type="match status" value="1"/>
</dbReference>
<protein>
    <submittedName>
        <fullName evidence="3">Uncharacterized protein</fullName>
    </submittedName>
</protein>
<dbReference type="InterPro" id="IPR002110">
    <property type="entry name" value="Ankyrin_rpt"/>
</dbReference>
<evidence type="ECO:0000256" key="2">
    <source>
        <dbReference type="ARBA" id="ARBA00023043"/>
    </source>
</evidence>
<dbReference type="Pfam" id="PF00023">
    <property type="entry name" value="Ank"/>
    <property type="match status" value="1"/>
</dbReference>
<dbReference type="PANTHER" id="PTHR24198">
    <property type="entry name" value="ANKYRIN REPEAT AND PROTEIN KINASE DOMAIN-CONTAINING PROTEIN"/>
    <property type="match status" value="1"/>
</dbReference>
<evidence type="ECO:0000313" key="3">
    <source>
        <dbReference type="EMBL" id="OMJ96248.1"/>
    </source>
</evidence>
<reference evidence="3 4" key="1">
    <citation type="submission" date="2016-11" db="EMBL/GenBank/DDBJ databases">
        <title>The macronuclear genome of Stentor coeruleus: a giant cell with tiny introns.</title>
        <authorList>
            <person name="Slabodnick M."/>
            <person name="Ruby J.G."/>
            <person name="Reiff S.B."/>
            <person name="Swart E.C."/>
            <person name="Gosai S."/>
            <person name="Prabakaran S."/>
            <person name="Witkowska E."/>
            <person name="Larue G.E."/>
            <person name="Fisher S."/>
            <person name="Freeman R.M."/>
            <person name="Gunawardena J."/>
            <person name="Chu W."/>
            <person name="Stover N.A."/>
            <person name="Gregory B.D."/>
            <person name="Nowacki M."/>
            <person name="Derisi J."/>
            <person name="Roy S.W."/>
            <person name="Marshall W.F."/>
            <person name="Sood P."/>
        </authorList>
    </citation>
    <scope>NUCLEOTIDE SEQUENCE [LARGE SCALE GENOMIC DNA]</scope>
    <source>
        <strain evidence="3">WM001</strain>
    </source>
</reference>
<name>A0A1R2D4R9_9CILI</name>
<dbReference type="InterPro" id="IPR036770">
    <property type="entry name" value="Ankyrin_rpt-contain_sf"/>
</dbReference>
<dbReference type="OrthoDB" id="7729168at2759"/>
<dbReference type="SUPFAM" id="SSF48403">
    <property type="entry name" value="Ankyrin repeat"/>
    <property type="match status" value="1"/>
</dbReference>
<sequence length="338" mass="38508">MGCCLNHQVEPFPLTSSKIIDLKEITFLASVLNEVKLTVPKNEIDEPIIVINKITLNPLGYSLVSGRLNSFKSLIEDMGASVTIMEGMMERQDLNGLDLIIEKNYTDLLRYYLPIYKLAFPHKFTSIEDSETSCSIPYYRTLHKTPLHLATERGYIEILKILYSSFQNTFTPEKYNIHHVDEYSGENSALIACKKCNLSIVMFLNEQCNADFNLKSKRSESSLHLAAFGSNTNKIESFEVIKYLVEVVKIDLTFQYEEILLILNDFRILEYVEQKLKAQKIICTKEEVENKYSISSYKASKAVCVFENDSEFTMGAISSIDATMSVINASSFLDSDYN</sequence>
<dbReference type="PANTHER" id="PTHR24198:SF165">
    <property type="entry name" value="ANKYRIN REPEAT-CONTAINING PROTEIN-RELATED"/>
    <property type="match status" value="1"/>
</dbReference>
<dbReference type="AlphaFoldDB" id="A0A1R2D4R9"/>
<organism evidence="3 4">
    <name type="scientific">Stentor coeruleus</name>
    <dbReference type="NCBI Taxonomy" id="5963"/>
    <lineage>
        <taxon>Eukaryota</taxon>
        <taxon>Sar</taxon>
        <taxon>Alveolata</taxon>
        <taxon>Ciliophora</taxon>
        <taxon>Postciliodesmatophora</taxon>
        <taxon>Heterotrichea</taxon>
        <taxon>Heterotrichida</taxon>
        <taxon>Stentoridae</taxon>
        <taxon>Stentor</taxon>
    </lineage>
</organism>
<accession>A0A1R2D4R9</accession>
<dbReference type="EMBL" id="MPUH01000002">
    <property type="protein sequence ID" value="OMJ96248.1"/>
    <property type="molecule type" value="Genomic_DNA"/>
</dbReference>
<keyword evidence="4" id="KW-1185">Reference proteome</keyword>
<gene>
    <name evidence="3" type="ORF">SteCoe_212</name>
</gene>